<dbReference type="InterPro" id="IPR008257">
    <property type="entry name" value="Pept_M19"/>
</dbReference>
<dbReference type="SUPFAM" id="SSF51556">
    <property type="entry name" value="Metallo-dependent hydrolases"/>
    <property type="match status" value="1"/>
</dbReference>
<proteinExistence type="predicted"/>
<gene>
    <name evidence="2" type="ORF">SAMN04487945_1901</name>
</gene>
<dbReference type="PANTHER" id="PTHR10443">
    <property type="entry name" value="MICROSOMAL DIPEPTIDASE"/>
    <property type="match status" value="1"/>
</dbReference>
<dbReference type="EMBL" id="FOJA01000001">
    <property type="protein sequence ID" value="SEW17126.1"/>
    <property type="molecule type" value="Genomic_DNA"/>
</dbReference>
<evidence type="ECO:0000313" key="3">
    <source>
        <dbReference type="Proteomes" id="UP000198518"/>
    </source>
</evidence>
<organism evidence="2 3">
    <name type="scientific">Halobacterium jilantaiense</name>
    <dbReference type="NCBI Taxonomy" id="355548"/>
    <lineage>
        <taxon>Archaea</taxon>
        <taxon>Methanobacteriati</taxon>
        <taxon>Methanobacteriota</taxon>
        <taxon>Stenosarchaea group</taxon>
        <taxon>Halobacteria</taxon>
        <taxon>Halobacteriales</taxon>
        <taxon>Halobacteriaceae</taxon>
        <taxon>Halobacterium</taxon>
    </lineage>
</organism>
<dbReference type="OrthoDB" id="26221at2157"/>
<sequence>MTELPAVLDGHNDSLLALRRASADPSVFRDGHAGGDLDLPRAREGGLAAGLFAIFVPSEDRFGPERARSDTADGYRIERPPPLSPAAARRVTDDLIGVFDAITGFDGVRKCTTVDDLRACVDGDELGAVLHFEGSEAIAPDLSNFEAYYDRGLRSLGPAWSRPTQFADGVPFRYPSGPDCADGLTDAGRRLVERCDDRGVLVDCAHLASEGFWDVHEVSTNPLVVSHAAAHGVCPLSRNLTDDQLDAVADTGGVVGLTFAANALRPDGENDPEVPLSVVVEHVDYLVDRMGVDHVALGSDFDGATVVDSIGDAAGLPTLFTALRDAGYSQRDLRKLAHENWLRVLDAVWAS</sequence>
<dbReference type="PANTHER" id="PTHR10443:SF12">
    <property type="entry name" value="DIPEPTIDASE"/>
    <property type="match status" value="1"/>
</dbReference>
<accession>A0A1I0PS77</accession>
<keyword evidence="3" id="KW-1185">Reference proteome</keyword>
<dbReference type="STRING" id="355548.SAMN04487945_1901"/>
<feature type="region of interest" description="Disordered" evidence="1">
    <location>
        <begin position="63"/>
        <end position="84"/>
    </location>
</feature>
<dbReference type="AlphaFoldDB" id="A0A1I0PS77"/>
<dbReference type="GO" id="GO:0006508">
    <property type="term" value="P:proteolysis"/>
    <property type="evidence" value="ECO:0007669"/>
    <property type="project" value="InterPro"/>
</dbReference>
<dbReference type="Gene3D" id="3.20.20.140">
    <property type="entry name" value="Metal-dependent hydrolases"/>
    <property type="match status" value="1"/>
</dbReference>
<protein>
    <submittedName>
        <fullName evidence="2">Membrane dipeptidase</fullName>
    </submittedName>
</protein>
<feature type="compositionally biased region" description="Basic and acidic residues" evidence="1">
    <location>
        <begin position="63"/>
        <end position="79"/>
    </location>
</feature>
<dbReference type="GO" id="GO:0070573">
    <property type="term" value="F:metallodipeptidase activity"/>
    <property type="evidence" value="ECO:0007669"/>
    <property type="project" value="InterPro"/>
</dbReference>
<dbReference type="Proteomes" id="UP000198518">
    <property type="component" value="Unassembled WGS sequence"/>
</dbReference>
<dbReference type="PROSITE" id="PS51365">
    <property type="entry name" value="RENAL_DIPEPTIDASE_2"/>
    <property type="match status" value="1"/>
</dbReference>
<evidence type="ECO:0000256" key="1">
    <source>
        <dbReference type="SAM" id="MobiDB-lite"/>
    </source>
</evidence>
<dbReference type="Pfam" id="PF01244">
    <property type="entry name" value="Peptidase_M19"/>
    <property type="match status" value="1"/>
</dbReference>
<evidence type="ECO:0000313" key="2">
    <source>
        <dbReference type="EMBL" id="SEW17126.1"/>
    </source>
</evidence>
<name>A0A1I0PS77_9EURY</name>
<dbReference type="RefSeq" id="WP_089669117.1">
    <property type="nucleotide sequence ID" value="NZ_FOJA01000001.1"/>
</dbReference>
<dbReference type="InterPro" id="IPR032466">
    <property type="entry name" value="Metal_Hydrolase"/>
</dbReference>
<reference evidence="2 3" key="1">
    <citation type="submission" date="2016-10" db="EMBL/GenBank/DDBJ databases">
        <authorList>
            <person name="de Groot N.N."/>
        </authorList>
    </citation>
    <scope>NUCLEOTIDE SEQUENCE [LARGE SCALE GENOMIC DNA]</scope>
    <source>
        <strain evidence="2 3">CGMCC 1.5337</strain>
    </source>
</reference>
<dbReference type="CDD" id="cd01301">
    <property type="entry name" value="rDP_like"/>
    <property type="match status" value="1"/>
</dbReference>